<name>A0A1Y0ITS7_9BACL</name>
<evidence type="ECO:0000313" key="2">
    <source>
        <dbReference type="Proteomes" id="UP000195437"/>
    </source>
</evidence>
<keyword evidence="2" id="KW-1185">Reference proteome</keyword>
<gene>
    <name evidence="1" type="ORF">CBW65_16835</name>
</gene>
<dbReference type="OrthoDB" id="2381339at2"/>
<dbReference type="KEGG" id="tum:CBW65_16835"/>
<proteinExistence type="predicted"/>
<organism evidence="1 2">
    <name type="scientific">Tumebacillus avium</name>
    <dbReference type="NCBI Taxonomy" id="1903704"/>
    <lineage>
        <taxon>Bacteria</taxon>
        <taxon>Bacillati</taxon>
        <taxon>Bacillota</taxon>
        <taxon>Bacilli</taxon>
        <taxon>Bacillales</taxon>
        <taxon>Alicyclobacillaceae</taxon>
        <taxon>Tumebacillus</taxon>
    </lineage>
</organism>
<dbReference type="Proteomes" id="UP000195437">
    <property type="component" value="Chromosome"/>
</dbReference>
<protein>
    <submittedName>
        <fullName evidence="1">Uncharacterized protein</fullName>
    </submittedName>
</protein>
<sequence>MNAIMRSVYSEGGVLIHDVPMLVCPTCHKSHLAPELELDFIMLAHHAETDGVKIASLQEAIGSDKIDRVLSAYPEDERHRTGRRVLPEQIDSLLDMINMAKSLGDETWHTELLAQLKQFTNWSNVRSR</sequence>
<dbReference type="EMBL" id="CP021434">
    <property type="protein sequence ID" value="ARU63941.1"/>
    <property type="molecule type" value="Genomic_DNA"/>
</dbReference>
<evidence type="ECO:0000313" key="1">
    <source>
        <dbReference type="EMBL" id="ARU63941.1"/>
    </source>
</evidence>
<reference evidence="2" key="1">
    <citation type="submission" date="2017-05" db="EMBL/GenBank/DDBJ databases">
        <authorList>
            <person name="Sung H."/>
        </authorList>
    </citation>
    <scope>NUCLEOTIDE SEQUENCE [LARGE SCALE GENOMIC DNA]</scope>
    <source>
        <strain evidence="2">AR23208</strain>
    </source>
</reference>
<dbReference type="AlphaFoldDB" id="A0A1Y0ITS7"/>
<accession>A0A1Y0ITS7</accession>